<dbReference type="Proteomes" id="UP000000763">
    <property type="component" value="Chromosome 8"/>
</dbReference>
<proteinExistence type="predicted"/>
<feature type="compositionally biased region" description="Basic and acidic residues" evidence="1">
    <location>
        <begin position="1"/>
        <end position="16"/>
    </location>
</feature>
<name>Q6ZAB2_ORYSJ</name>
<feature type="compositionally biased region" description="Basic and acidic residues" evidence="1">
    <location>
        <begin position="29"/>
        <end position="39"/>
    </location>
</feature>
<accession>Q6ZAB2</accession>
<evidence type="ECO:0000313" key="3">
    <source>
        <dbReference type="Proteomes" id="UP000000763"/>
    </source>
</evidence>
<feature type="region of interest" description="Disordered" evidence="1">
    <location>
        <begin position="96"/>
        <end position="116"/>
    </location>
</feature>
<protein>
    <submittedName>
        <fullName evidence="2">Uncharacterized protein</fullName>
    </submittedName>
</protein>
<feature type="region of interest" description="Disordered" evidence="1">
    <location>
        <begin position="1"/>
        <end position="58"/>
    </location>
</feature>
<gene>
    <name evidence="2" type="primary">P0429B05.16</name>
</gene>
<reference evidence="3" key="2">
    <citation type="journal article" date="2008" name="Nucleic Acids Res.">
        <title>The rice annotation project database (RAP-DB): 2008 update.</title>
        <authorList>
            <consortium name="The rice annotation project (RAP)"/>
        </authorList>
    </citation>
    <scope>GENOME REANNOTATION</scope>
    <source>
        <strain evidence="3">cv. Nipponbare</strain>
    </source>
</reference>
<feature type="compositionally biased region" description="Low complexity" evidence="1">
    <location>
        <begin position="40"/>
        <end position="50"/>
    </location>
</feature>
<organism evidence="2 3">
    <name type="scientific">Oryza sativa subsp. japonica</name>
    <name type="common">Rice</name>
    <dbReference type="NCBI Taxonomy" id="39947"/>
    <lineage>
        <taxon>Eukaryota</taxon>
        <taxon>Viridiplantae</taxon>
        <taxon>Streptophyta</taxon>
        <taxon>Embryophyta</taxon>
        <taxon>Tracheophyta</taxon>
        <taxon>Spermatophyta</taxon>
        <taxon>Magnoliopsida</taxon>
        <taxon>Liliopsida</taxon>
        <taxon>Poales</taxon>
        <taxon>Poaceae</taxon>
        <taxon>BOP clade</taxon>
        <taxon>Oryzoideae</taxon>
        <taxon>Oryzeae</taxon>
        <taxon>Oryzinae</taxon>
        <taxon>Oryza</taxon>
        <taxon>Oryza sativa</taxon>
    </lineage>
</organism>
<evidence type="ECO:0000313" key="2">
    <source>
        <dbReference type="EMBL" id="BAD09810.1"/>
    </source>
</evidence>
<reference evidence="3" key="1">
    <citation type="journal article" date="2005" name="Nature">
        <title>The map-based sequence of the rice genome.</title>
        <authorList>
            <consortium name="International rice genome sequencing project (IRGSP)"/>
            <person name="Matsumoto T."/>
            <person name="Wu J."/>
            <person name="Kanamori H."/>
            <person name="Katayose Y."/>
            <person name="Fujisawa M."/>
            <person name="Namiki N."/>
            <person name="Mizuno H."/>
            <person name="Yamamoto K."/>
            <person name="Antonio B.A."/>
            <person name="Baba T."/>
            <person name="Sakata K."/>
            <person name="Nagamura Y."/>
            <person name="Aoki H."/>
            <person name="Arikawa K."/>
            <person name="Arita K."/>
            <person name="Bito T."/>
            <person name="Chiden Y."/>
            <person name="Fujitsuka N."/>
            <person name="Fukunaka R."/>
            <person name="Hamada M."/>
            <person name="Harada C."/>
            <person name="Hayashi A."/>
            <person name="Hijishita S."/>
            <person name="Honda M."/>
            <person name="Hosokawa S."/>
            <person name="Ichikawa Y."/>
            <person name="Idonuma A."/>
            <person name="Iijima M."/>
            <person name="Ikeda M."/>
            <person name="Ikeno M."/>
            <person name="Ito K."/>
            <person name="Ito S."/>
            <person name="Ito T."/>
            <person name="Ito Y."/>
            <person name="Ito Y."/>
            <person name="Iwabuchi A."/>
            <person name="Kamiya K."/>
            <person name="Karasawa W."/>
            <person name="Kurita K."/>
            <person name="Katagiri S."/>
            <person name="Kikuta A."/>
            <person name="Kobayashi H."/>
            <person name="Kobayashi N."/>
            <person name="Machita K."/>
            <person name="Maehara T."/>
            <person name="Masukawa M."/>
            <person name="Mizubayashi T."/>
            <person name="Mukai Y."/>
            <person name="Nagasaki H."/>
            <person name="Nagata Y."/>
            <person name="Naito S."/>
            <person name="Nakashima M."/>
            <person name="Nakama Y."/>
            <person name="Nakamichi Y."/>
            <person name="Nakamura M."/>
            <person name="Meguro A."/>
            <person name="Negishi M."/>
            <person name="Ohta I."/>
            <person name="Ohta T."/>
            <person name="Okamoto M."/>
            <person name="Ono N."/>
            <person name="Saji S."/>
            <person name="Sakaguchi M."/>
            <person name="Sakai K."/>
            <person name="Shibata M."/>
            <person name="Shimokawa T."/>
            <person name="Song J."/>
            <person name="Takazaki Y."/>
            <person name="Terasawa K."/>
            <person name="Tsugane M."/>
            <person name="Tsuji K."/>
            <person name="Ueda S."/>
            <person name="Waki K."/>
            <person name="Yamagata H."/>
            <person name="Yamamoto M."/>
            <person name="Yamamoto S."/>
            <person name="Yamane H."/>
            <person name="Yoshiki S."/>
            <person name="Yoshihara R."/>
            <person name="Yukawa K."/>
            <person name="Zhong H."/>
            <person name="Yano M."/>
            <person name="Yuan Q."/>
            <person name="Ouyang S."/>
            <person name="Liu J."/>
            <person name="Jones K.M."/>
            <person name="Gansberger K."/>
            <person name="Moffat K."/>
            <person name="Hill J."/>
            <person name="Bera J."/>
            <person name="Fadrosh D."/>
            <person name="Jin S."/>
            <person name="Johri S."/>
            <person name="Kim M."/>
            <person name="Overton L."/>
            <person name="Reardon M."/>
            <person name="Tsitrin T."/>
            <person name="Vuong H."/>
            <person name="Weaver B."/>
            <person name="Ciecko A."/>
            <person name="Tallon L."/>
            <person name="Jackson J."/>
            <person name="Pai G."/>
            <person name="Aken S.V."/>
            <person name="Utterback T."/>
            <person name="Reidmuller S."/>
            <person name="Feldblyum T."/>
            <person name="Hsiao J."/>
            <person name="Zismann V."/>
            <person name="Iobst S."/>
            <person name="de Vazeille A.R."/>
            <person name="Buell C.R."/>
            <person name="Ying K."/>
            <person name="Li Y."/>
            <person name="Lu T."/>
            <person name="Huang Y."/>
            <person name="Zhao Q."/>
            <person name="Feng Q."/>
            <person name="Zhang L."/>
            <person name="Zhu J."/>
            <person name="Weng Q."/>
            <person name="Mu J."/>
            <person name="Lu Y."/>
            <person name="Fan D."/>
            <person name="Liu Y."/>
            <person name="Guan J."/>
            <person name="Zhang Y."/>
            <person name="Yu S."/>
            <person name="Liu X."/>
            <person name="Zhang Y."/>
            <person name="Hong G."/>
            <person name="Han B."/>
            <person name="Choisne N."/>
            <person name="Demange N."/>
            <person name="Orjeda G."/>
            <person name="Samain S."/>
            <person name="Cattolico L."/>
            <person name="Pelletier E."/>
            <person name="Couloux A."/>
            <person name="Segurens B."/>
            <person name="Wincker P."/>
            <person name="D'Hont A."/>
            <person name="Scarpelli C."/>
            <person name="Weissenbach J."/>
            <person name="Salanoubat M."/>
            <person name="Quetier F."/>
            <person name="Yu Y."/>
            <person name="Kim H.R."/>
            <person name="Rambo T."/>
            <person name="Currie J."/>
            <person name="Collura K."/>
            <person name="Luo M."/>
            <person name="Yang T."/>
            <person name="Ammiraju J.S.S."/>
            <person name="Engler F."/>
            <person name="Soderlund C."/>
            <person name="Wing R.A."/>
            <person name="Palmer L.E."/>
            <person name="de la Bastide M."/>
            <person name="Spiegel L."/>
            <person name="Nascimento L."/>
            <person name="Zutavern T."/>
            <person name="O'Shaughnessy A."/>
            <person name="Dike S."/>
            <person name="Dedhia N."/>
            <person name="Preston R."/>
            <person name="Balija V."/>
            <person name="McCombie W.R."/>
            <person name="Chow T."/>
            <person name="Chen H."/>
            <person name="Chung M."/>
            <person name="Chen C."/>
            <person name="Shaw J."/>
            <person name="Wu H."/>
            <person name="Hsiao K."/>
            <person name="Chao Y."/>
            <person name="Chu M."/>
            <person name="Cheng C."/>
            <person name="Hour A."/>
            <person name="Lee P."/>
            <person name="Lin S."/>
            <person name="Lin Y."/>
            <person name="Liou J."/>
            <person name="Liu S."/>
            <person name="Hsing Y."/>
            <person name="Raghuvanshi S."/>
            <person name="Mohanty A."/>
            <person name="Bharti A.K."/>
            <person name="Gaur A."/>
            <person name="Gupta V."/>
            <person name="Kumar D."/>
            <person name="Ravi V."/>
            <person name="Vij S."/>
            <person name="Kapur A."/>
            <person name="Khurana P."/>
            <person name="Khurana P."/>
            <person name="Khurana J.P."/>
            <person name="Tyagi A.K."/>
            <person name="Gaikwad K."/>
            <person name="Singh A."/>
            <person name="Dalal V."/>
            <person name="Srivastava S."/>
            <person name="Dixit A."/>
            <person name="Pal A.K."/>
            <person name="Ghazi I.A."/>
            <person name="Yadav M."/>
            <person name="Pandit A."/>
            <person name="Bhargava A."/>
            <person name="Sureshbabu K."/>
            <person name="Batra K."/>
            <person name="Sharma T.R."/>
            <person name="Mohapatra T."/>
            <person name="Singh N.K."/>
            <person name="Messing J."/>
            <person name="Nelson A.B."/>
            <person name="Fuks G."/>
            <person name="Kavchok S."/>
            <person name="Keizer G."/>
            <person name="Linton E."/>
            <person name="Llaca V."/>
            <person name="Song R."/>
            <person name="Tanyolac B."/>
            <person name="Young S."/>
            <person name="Ho-Il K."/>
            <person name="Hahn J.H."/>
            <person name="Sangsakoo G."/>
            <person name="Vanavichit A."/>
            <person name="de Mattos Luiz.A.T."/>
            <person name="Zimmer P.D."/>
            <person name="Malone G."/>
            <person name="Dellagostin O."/>
            <person name="de Oliveira A.C."/>
            <person name="Bevan M."/>
            <person name="Bancroft I."/>
            <person name="Minx P."/>
            <person name="Cordum H."/>
            <person name="Wilson R."/>
            <person name="Cheng Z."/>
            <person name="Jin W."/>
            <person name="Jiang J."/>
            <person name="Leong S.A."/>
            <person name="Iwama H."/>
            <person name="Gojobori T."/>
            <person name="Itoh T."/>
            <person name="Niimura Y."/>
            <person name="Fujii Y."/>
            <person name="Habara T."/>
            <person name="Sakai H."/>
            <person name="Sato Y."/>
            <person name="Wilson G."/>
            <person name="Kumar K."/>
            <person name="McCouch S."/>
            <person name="Juretic N."/>
            <person name="Hoen D."/>
            <person name="Wright S."/>
            <person name="Bruskiewich R."/>
            <person name="Bureau T."/>
            <person name="Miyao A."/>
            <person name="Hirochika H."/>
            <person name="Nishikawa T."/>
            <person name="Kadowaki K."/>
            <person name="Sugiura M."/>
            <person name="Burr B."/>
            <person name="Sasaki T."/>
        </authorList>
    </citation>
    <scope>NUCLEOTIDE SEQUENCE [LARGE SCALE GENOMIC DNA]</scope>
    <source>
        <strain evidence="3">cv. Nipponbare</strain>
    </source>
</reference>
<evidence type="ECO:0000256" key="1">
    <source>
        <dbReference type="SAM" id="MobiDB-lite"/>
    </source>
</evidence>
<dbReference type="AlphaFoldDB" id="Q6ZAB2"/>
<sequence>MGKQDPRQRLVEERHATSWKCKAAGGRGSLRERGRRAERPLASAAASASGKRARGERALRRATVPELVPTGLTQAAPHVGAEAELAVAVGLCPPPEVGEERAATDGAAASEGEGGEGAMEGAIRILGRELEVFLVAPRLASISGRSGVNTTGLDANATRWKIQPYTHKGESRVMPAITEVTLRLVTVDEAPPCDEWHDVPVIVYSNGGYCSN</sequence>
<dbReference type="EMBL" id="AP004665">
    <property type="protein sequence ID" value="BAD09810.1"/>
    <property type="molecule type" value="Genomic_DNA"/>
</dbReference>